<evidence type="ECO:0000256" key="1">
    <source>
        <dbReference type="ARBA" id="ARBA00007626"/>
    </source>
</evidence>
<reference evidence="3 4" key="1">
    <citation type="submission" date="2022-03" db="EMBL/GenBank/DDBJ databases">
        <authorList>
            <person name="Macdonald S."/>
            <person name="Ahmed S."/>
            <person name="Newling K."/>
        </authorList>
    </citation>
    <scope>NUCLEOTIDE SEQUENCE [LARGE SCALE GENOMIC DNA]</scope>
</reference>
<dbReference type="InterPro" id="IPR002885">
    <property type="entry name" value="PPR_rpt"/>
</dbReference>
<evidence type="ECO:0000313" key="4">
    <source>
        <dbReference type="Proteomes" id="UP001642260"/>
    </source>
</evidence>
<evidence type="ECO:0000256" key="2">
    <source>
        <dbReference type="ARBA" id="ARBA00022737"/>
    </source>
</evidence>
<accession>A0ABC8IW87</accession>
<organism evidence="3 4">
    <name type="scientific">Eruca vesicaria subsp. sativa</name>
    <name type="common">Garden rocket</name>
    <name type="synonym">Eruca sativa</name>
    <dbReference type="NCBI Taxonomy" id="29727"/>
    <lineage>
        <taxon>Eukaryota</taxon>
        <taxon>Viridiplantae</taxon>
        <taxon>Streptophyta</taxon>
        <taxon>Embryophyta</taxon>
        <taxon>Tracheophyta</taxon>
        <taxon>Spermatophyta</taxon>
        <taxon>Magnoliopsida</taxon>
        <taxon>eudicotyledons</taxon>
        <taxon>Gunneridae</taxon>
        <taxon>Pentapetalae</taxon>
        <taxon>rosids</taxon>
        <taxon>malvids</taxon>
        <taxon>Brassicales</taxon>
        <taxon>Brassicaceae</taxon>
        <taxon>Brassiceae</taxon>
        <taxon>Eruca</taxon>
    </lineage>
</organism>
<dbReference type="Pfam" id="PF01535">
    <property type="entry name" value="PPR"/>
    <property type="match status" value="2"/>
</dbReference>
<dbReference type="PANTHER" id="PTHR45717:SF34">
    <property type="entry name" value="PENTACOTRIPEPTIDE-REPEAT REGION OF PRORP DOMAIN-CONTAINING PROTEIN"/>
    <property type="match status" value="1"/>
</dbReference>
<evidence type="ECO:0000313" key="3">
    <source>
        <dbReference type="EMBL" id="CAH8284068.1"/>
    </source>
</evidence>
<proteinExistence type="inferred from homology"/>
<sequence length="91" mass="11123">MEKYTAAAEKYFNKLDENAKSQAIYRKLLKWHCPEEKKDKAKSLFKKMDHLNFLDSKTPFNDMTHMYYHMKQLDKVKEVYNEIEQRNISRE</sequence>
<comment type="similarity">
    <text evidence="1">Belongs to the PPR family. P subfamily.</text>
</comment>
<dbReference type="GO" id="GO:0003729">
    <property type="term" value="F:mRNA binding"/>
    <property type="evidence" value="ECO:0007669"/>
    <property type="project" value="UniProtKB-ARBA"/>
</dbReference>
<dbReference type="EMBL" id="CAKOAT010017781">
    <property type="protein sequence ID" value="CAH8284068.1"/>
    <property type="molecule type" value="Genomic_DNA"/>
</dbReference>
<protein>
    <submittedName>
        <fullName evidence="3">Uncharacterized protein</fullName>
    </submittedName>
</protein>
<keyword evidence="2" id="KW-0677">Repeat</keyword>
<dbReference type="AlphaFoldDB" id="A0ABC8IW87"/>
<gene>
    <name evidence="3" type="ORF">ERUC_LOCUS729</name>
</gene>
<dbReference type="PANTHER" id="PTHR45717">
    <property type="entry name" value="OS12G0527900 PROTEIN"/>
    <property type="match status" value="1"/>
</dbReference>
<keyword evidence="4" id="KW-1185">Reference proteome</keyword>
<dbReference type="InterPro" id="IPR011990">
    <property type="entry name" value="TPR-like_helical_dom_sf"/>
</dbReference>
<comment type="caution">
    <text evidence="3">The sequence shown here is derived from an EMBL/GenBank/DDBJ whole genome shotgun (WGS) entry which is preliminary data.</text>
</comment>
<dbReference type="Proteomes" id="UP001642260">
    <property type="component" value="Unassembled WGS sequence"/>
</dbReference>
<name>A0ABC8IW87_ERUVS</name>
<dbReference type="Gene3D" id="1.25.40.10">
    <property type="entry name" value="Tetratricopeptide repeat domain"/>
    <property type="match status" value="1"/>
</dbReference>